<dbReference type="EMBL" id="NCVQ01000008">
    <property type="protein sequence ID" value="PWZ14967.1"/>
    <property type="molecule type" value="Genomic_DNA"/>
</dbReference>
<dbReference type="AlphaFoldDB" id="A0A3L6E4C4"/>
<accession>A0A3L6E292</accession>
<dbReference type="EMBL" id="NCVQ01000008">
    <property type="protein sequence ID" value="PWZ14966.1"/>
    <property type="molecule type" value="Genomic_DNA"/>
</dbReference>
<protein>
    <submittedName>
        <fullName evidence="1">Uncharacterized protein</fullName>
    </submittedName>
</protein>
<dbReference type="Proteomes" id="UP000251960">
    <property type="component" value="Chromosome 7"/>
</dbReference>
<comment type="caution">
    <text evidence="1">The sequence shown here is derived from an EMBL/GenBank/DDBJ whole genome shotgun (WGS) entry which is preliminary data.</text>
</comment>
<evidence type="ECO:0000313" key="3">
    <source>
        <dbReference type="Proteomes" id="UP000251960"/>
    </source>
</evidence>
<evidence type="ECO:0000313" key="2">
    <source>
        <dbReference type="EMBL" id="PWZ14967.1"/>
    </source>
</evidence>
<organism evidence="1">
    <name type="scientific">Zea mays</name>
    <name type="common">Maize</name>
    <dbReference type="NCBI Taxonomy" id="4577"/>
    <lineage>
        <taxon>Eukaryota</taxon>
        <taxon>Viridiplantae</taxon>
        <taxon>Streptophyta</taxon>
        <taxon>Embryophyta</taxon>
        <taxon>Tracheophyta</taxon>
        <taxon>Spermatophyta</taxon>
        <taxon>Magnoliopsida</taxon>
        <taxon>Liliopsida</taxon>
        <taxon>Poales</taxon>
        <taxon>Poaceae</taxon>
        <taxon>PACMAD clade</taxon>
        <taxon>Panicoideae</taxon>
        <taxon>Andropogonodae</taxon>
        <taxon>Andropogoneae</taxon>
        <taxon>Tripsacinae</taxon>
        <taxon>Zea</taxon>
    </lineage>
</organism>
<reference evidence="1 3" key="1">
    <citation type="journal article" date="2018" name="Nat. Genet.">
        <title>Extensive intraspecific gene order and gene structural variations between Mo17 and other maize genomes.</title>
        <authorList>
            <person name="Sun S."/>
            <person name="Zhou Y."/>
            <person name="Chen J."/>
            <person name="Shi J."/>
            <person name="Zhao H."/>
            <person name="Zhao H."/>
            <person name="Song W."/>
            <person name="Zhang M."/>
            <person name="Cui Y."/>
            <person name="Dong X."/>
            <person name="Liu H."/>
            <person name="Ma X."/>
            <person name="Jiao Y."/>
            <person name="Wang B."/>
            <person name="Wei X."/>
            <person name="Stein J.C."/>
            <person name="Glaubitz J.C."/>
            <person name="Lu F."/>
            <person name="Yu G."/>
            <person name="Liang C."/>
            <person name="Fengler K."/>
            <person name="Li B."/>
            <person name="Rafalski A."/>
            <person name="Schnable P.S."/>
            <person name="Ware D.H."/>
            <person name="Buckler E.S."/>
            <person name="Lai J."/>
        </authorList>
    </citation>
    <scope>NUCLEOTIDE SEQUENCE [LARGE SCALE GENOMIC DNA]</scope>
    <source>
        <strain evidence="3">cv. Missouri 17</strain>
        <tissue evidence="1">Seedling</tissue>
    </source>
</reference>
<name>A0A3L6E4C4_MAIZE</name>
<sequence length="18" mass="1953">MALPGTFSKQIRSTTISD</sequence>
<proteinExistence type="predicted"/>
<accession>A0A3L6E4C4</accession>
<evidence type="ECO:0000313" key="1">
    <source>
        <dbReference type="EMBL" id="PWZ14966.1"/>
    </source>
</evidence>
<gene>
    <name evidence="2" type="ORF">Zm00014a_005031</name>
    <name evidence="1" type="ORF">Zm00014a_005032</name>
</gene>